<evidence type="ECO:0000313" key="2">
    <source>
        <dbReference type="RefSeq" id="XP_070851485.1"/>
    </source>
</evidence>
<proteinExistence type="predicted"/>
<sequence>MSTRLDSTGRTIIKLPFKDDPSRLRSSFDTPRHRFLSIKRRLSKSPELRQQYCDFTEEYEKLGPMSPVTHPKLHEPHYHIPHHYVFKPTSESIKLRVVLYRYALTADVTKMYRQVHLDTIDSKYQYILWRASPEDTLRTHQLNTVTYGVAAAPFSTTRSLNLLADIYRANCPVGAAIIKSSFYVDDLLTGADDLKTLRIIKDQVTEILRRALSPYKMALK</sequence>
<evidence type="ECO:0008006" key="3">
    <source>
        <dbReference type="Google" id="ProtNLM"/>
    </source>
</evidence>
<protein>
    <recommendedName>
        <fullName evidence="3">Reverse transcriptase domain-containing protein</fullName>
    </recommendedName>
</protein>
<organism evidence="1 2">
    <name type="scientific">Drosophila suzukii</name>
    <name type="common">Spotted-wing drosophila fruit fly</name>
    <dbReference type="NCBI Taxonomy" id="28584"/>
    <lineage>
        <taxon>Eukaryota</taxon>
        <taxon>Metazoa</taxon>
        <taxon>Ecdysozoa</taxon>
        <taxon>Arthropoda</taxon>
        <taxon>Hexapoda</taxon>
        <taxon>Insecta</taxon>
        <taxon>Pterygota</taxon>
        <taxon>Neoptera</taxon>
        <taxon>Endopterygota</taxon>
        <taxon>Diptera</taxon>
        <taxon>Brachycera</taxon>
        <taxon>Muscomorpha</taxon>
        <taxon>Ephydroidea</taxon>
        <taxon>Drosophilidae</taxon>
        <taxon>Drosophila</taxon>
        <taxon>Sophophora</taxon>
    </lineage>
</organism>
<dbReference type="InterPro" id="IPR043502">
    <property type="entry name" value="DNA/RNA_pol_sf"/>
</dbReference>
<gene>
    <name evidence="2" type="primary">LOC139352754</name>
</gene>
<dbReference type="GeneID" id="139352754"/>
<dbReference type="RefSeq" id="XP_070851485.1">
    <property type="nucleotide sequence ID" value="XM_070995384.1"/>
</dbReference>
<dbReference type="PANTHER" id="PTHR47331">
    <property type="entry name" value="PHD-TYPE DOMAIN-CONTAINING PROTEIN"/>
    <property type="match status" value="1"/>
</dbReference>
<name>A0ABM4TNE5_DROSZ</name>
<dbReference type="Proteomes" id="UP001652628">
    <property type="component" value="Chromosome 3"/>
</dbReference>
<dbReference type="PANTHER" id="PTHR47331:SF5">
    <property type="entry name" value="RIBONUCLEASE H"/>
    <property type="match status" value="1"/>
</dbReference>
<evidence type="ECO:0000313" key="1">
    <source>
        <dbReference type="Proteomes" id="UP001652628"/>
    </source>
</evidence>
<keyword evidence="1" id="KW-1185">Reference proteome</keyword>
<dbReference type="SUPFAM" id="SSF56672">
    <property type="entry name" value="DNA/RNA polymerases"/>
    <property type="match status" value="1"/>
</dbReference>
<accession>A0ABM4TNE5</accession>
<reference evidence="2" key="1">
    <citation type="submission" date="2025-08" db="UniProtKB">
        <authorList>
            <consortium name="RefSeq"/>
        </authorList>
    </citation>
    <scope>IDENTIFICATION</scope>
</reference>